<protein>
    <submittedName>
        <fullName evidence="2">Uncharacterized protein</fullName>
    </submittedName>
</protein>
<dbReference type="InParanoid" id="A0A1E7EV17"/>
<feature type="compositionally biased region" description="Basic and acidic residues" evidence="1">
    <location>
        <begin position="237"/>
        <end position="252"/>
    </location>
</feature>
<reference evidence="2 3" key="1">
    <citation type="submission" date="2016-09" db="EMBL/GenBank/DDBJ databases">
        <title>Extensive genetic diversity and differential bi-allelic expression allows diatom success in the polar Southern Ocean.</title>
        <authorList>
            <consortium name="DOE Joint Genome Institute"/>
            <person name="Mock T."/>
            <person name="Otillar R.P."/>
            <person name="Strauss J."/>
            <person name="Dupont C."/>
            <person name="Frickenhaus S."/>
            <person name="Maumus F."/>
            <person name="Mcmullan M."/>
            <person name="Sanges R."/>
            <person name="Schmutz J."/>
            <person name="Toseland A."/>
            <person name="Valas R."/>
            <person name="Veluchamy A."/>
            <person name="Ward B.J."/>
            <person name="Allen A."/>
            <person name="Barry K."/>
            <person name="Falciatore A."/>
            <person name="Ferrante M."/>
            <person name="Fortunato A.E."/>
            <person name="Gloeckner G."/>
            <person name="Gruber A."/>
            <person name="Hipkin R."/>
            <person name="Janech M."/>
            <person name="Kroth P."/>
            <person name="Leese F."/>
            <person name="Lindquist E."/>
            <person name="Lyon B.R."/>
            <person name="Martin J."/>
            <person name="Mayer C."/>
            <person name="Parker M."/>
            <person name="Quesneville H."/>
            <person name="Raymond J."/>
            <person name="Uhlig C."/>
            <person name="Valentin K.U."/>
            <person name="Worden A.Z."/>
            <person name="Armbrust E.V."/>
            <person name="Bowler C."/>
            <person name="Green B."/>
            <person name="Moulton V."/>
            <person name="Van Oosterhout C."/>
            <person name="Grigoriev I."/>
        </authorList>
    </citation>
    <scope>NUCLEOTIDE SEQUENCE [LARGE SCALE GENOMIC DNA]</scope>
    <source>
        <strain evidence="2 3">CCMP1102</strain>
    </source>
</reference>
<feature type="compositionally biased region" description="Low complexity" evidence="1">
    <location>
        <begin position="7"/>
        <end position="28"/>
    </location>
</feature>
<accession>A0A1E7EV17</accession>
<gene>
    <name evidence="2" type="ORF">FRACYDRAFT_248119</name>
</gene>
<evidence type="ECO:0000313" key="3">
    <source>
        <dbReference type="Proteomes" id="UP000095751"/>
    </source>
</evidence>
<feature type="region of interest" description="Disordered" evidence="1">
    <location>
        <begin position="216"/>
        <end position="277"/>
    </location>
</feature>
<dbReference type="SUPFAM" id="SSF52047">
    <property type="entry name" value="RNI-like"/>
    <property type="match status" value="1"/>
</dbReference>
<dbReference type="AlphaFoldDB" id="A0A1E7EV17"/>
<evidence type="ECO:0000256" key="1">
    <source>
        <dbReference type="SAM" id="MobiDB-lite"/>
    </source>
</evidence>
<evidence type="ECO:0000313" key="2">
    <source>
        <dbReference type="EMBL" id="OEU09870.1"/>
    </source>
</evidence>
<dbReference type="EMBL" id="KV784374">
    <property type="protein sequence ID" value="OEU09870.1"/>
    <property type="molecule type" value="Genomic_DNA"/>
</dbReference>
<feature type="compositionally biased region" description="Low complexity" evidence="1">
    <location>
        <begin position="39"/>
        <end position="49"/>
    </location>
</feature>
<sequence>MMNDQNTTATAATAATAATSSTCHSASSDVAVTVATTNQQQQPQQQQQQNEEEGEKEQGFISRTSPRETDIILLLDDNEEEQQQQQQHHIGNIRYQNFIDNIVSIHHHQYHENNNNEEELVNNIIDTIYRNKGSFITKQQECCRRLGLRYGRWSTVIDRDIIRKKVCHSLLLSRKRRRKRKNNQIATTQTQSVEVEVEVAAAAAAVGVTTTAMTTTMANATSTNSKRRRRNNDNNNNDDHDHDDDKLEELSPSKKGKKNDKSLLPSPPPPTTTTAIFTTTNSKCSSCIAFDASSTTATTNTTVPAQIYDDLNDENIICDIIKDDNNNDDDEYEDEDEQHEHDYKYYEQLSSGCLTFGQSEENYEDIIFRSTSSSRNNNISGGDCSYNWKEQIFEDMKKIYRRYNNHDHAHTAHTYDSISSDGRRNSTNGIRLRILFSSRITTPQDVIDVLQYMIELNFFSNFDIINNNNNKRSGKRSNSINHLAFGLIEVVNDFELDIQPLSIPINIFGKVLKTITSMQRTSSAEGTSDGSGSDGGIPLQSLNIKNIKFIGTRNEFNTTFEQLSKCNTIKEFIFESCRFQEGDDDSIIIRNGTTGTNNSTNTQLFNLMFNALQQITSLEVLSISDIPLDQCSKSFNQILLKEEDLFTTKKQQHRKKKKKLKVLSISECTISDSTLKVVFGSSKTNSRVEKLSLVDVISSKEQRCKLIQYIRDGNDCNGDDGDNHLTTSKNRSRSSLKYLSLNWINDDYLSVSQTIDLMNALEVNNSLKVLHLDVDCTSNLLCDKESSFINSIQKLSGLQVLHLTLSGMSGQKGLECISSIVRNGIGQNSTLKKVDFLVSGYYHRQRTEKQKDDFCDEFSSEINSSLIHALTTTTTTTSSSSCDDLDGDEDICSTSVSRGSAGSCSGFGCVLEDFYLYVDGTFSIDLNDEVQFWLSMNENNLKQKLTSDLNNYKLWIDSIIEHQLDEKIVYYLLRQNPALLLFLLPSNQQNIQPNYDSMITTPTVEEVI</sequence>
<dbReference type="Proteomes" id="UP000095751">
    <property type="component" value="Unassembled WGS sequence"/>
</dbReference>
<name>A0A1E7EV17_9STRA</name>
<feature type="region of interest" description="Disordered" evidence="1">
    <location>
        <begin position="1"/>
        <end position="63"/>
    </location>
</feature>
<dbReference type="KEGG" id="fcy:FRACYDRAFT_248119"/>
<keyword evidence="3" id="KW-1185">Reference proteome</keyword>
<organism evidence="2 3">
    <name type="scientific">Fragilariopsis cylindrus CCMP1102</name>
    <dbReference type="NCBI Taxonomy" id="635003"/>
    <lineage>
        <taxon>Eukaryota</taxon>
        <taxon>Sar</taxon>
        <taxon>Stramenopiles</taxon>
        <taxon>Ochrophyta</taxon>
        <taxon>Bacillariophyta</taxon>
        <taxon>Bacillariophyceae</taxon>
        <taxon>Bacillariophycidae</taxon>
        <taxon>Bacillariales</taxon>
        <taxon>Bacillariaceae</taxon>
        <taxon>Fragilariopsis</taxon>
    </lineage>
</organism>
<proteinExistence type="predicted"/>